<feature type="transmembrane region" description="Helical" evidence="13">
    <location>
        <begin position="366"/>
        <end position="388"/>
    </location>
</feature>
<dbReference type="Proteomes" id="UP001437460">
    <property type="component" value="Unassembled WGS sequence"/>
</dbReference>
<dbReference type="InterPro" id="IPR048279">
    <property type="entry name" value="MdtK-like"/>
</dbReference>
<gene>
    <name evidence="14" type="ORF">WMO41_13460</name>
</gene>
<feature type="transmembrane region" description="Helical" evidence="13">
    <location>
        <begin position="109"/>
        <end position="129"/>
    </location>
</feature>
<evidence type="ECO:0000256" key="2">
    <source>
        <dbReference type="ARBA" id="ARBA00004651"/>
    </source>
</evidence>
<evidence type="ECO:0000256" key="5">
    <source>
        <dbReference type="ARBA" id="ARBA00022448"/>
    </source>
</evidence>
<keyword evidence="10" id="KW-0406">Ion transport</keyword>
<keyword evidence="11 13" id="KW-0472">Membrane</keyword>
<comment type="similarity">
    <text evidence="3">Belongs to the multi antimicrobial extrusion (MATE) (TC 2.A.66.1) family.</text>
</comment>
<feature type="transmembrane region" description="Helical" evidence="13">
    <location>
        <begin position="63"/>
        <end position="88"/>
    </location>
</feature>
<dbReference type="RefSeq" id="WP_349230205.1">
    <property type="nucleotide sequence ID" value="NZ_JBBMFJ010000033.1"/>
</dbReference>
<evidence type="ECO:0000256" key="3">
    <source>
        <dbReference type="ARBA" id="ARBA00010199"/>
    </source>
</evidence>
<feature type="transmembrane region" description="Helical" evidence="13">
    <location>
        <begin position="395"/>
        <end position="415"/>
    </location>
</feature>
<keyword evidence="5" id="KW-0813">Transport</keyword>
<evidence type="ECO:0000256" key="13">
    <source>
        <dbReference type="SAM" id="Phobius"/>
    </source>
</evidence>
<evidence type="ECO:0000256" key="9">
    <source>
        <dbReference type="ARBA" id="ARBA00022989"/>
    </source>
</evidence>
<evidence type="ECO:0000256" key="6">
    <source>
        <dbReference type="ARBA" id="ARBA00022449"/>
    </source>
</evidence>
<dbReference type="PIRSF" id="PIRSF006603">
    <property type="entry name" value="DinF"/>
    <property type="match status" value="1"/>
</dbReference>
<evidence type="ECO:0000313" key="14">
    <source>
        <dbReference type="EMBL" id="MEQ2564156.1"/>
    </source>
</evidence>
<dbReference type="InterPro" id="IPR050222">
    <property type="entry name" value="MATE_MdtK"/>
</dbReference>
<reference evidence="14 15" key="1">
    <citation type="submission" date="2024-03" db="EMBL/GenBank/DDBJ databases">
        <title>Human intestinal bacterial collection.</title>
        <authorList>
            <person name="Pauvert C."/>
            <person name="Hitch T.C.A."/>
            <person name="Clavel T."/>
        </authorList>
    </citation>
    <scope>NUCLEOTIDE SEQUENCE [LARGE SCALE GENOMIC DNA]</scope>
    <source>
        <strain evidence="14 15">CLA-AP-H27</strain>
    </source>
</reference>
<evidence type="ECO:0000256" key="12">
    <source>
        <dbReference type="ARBA" id="ARBA00031636"/>
    </source>
</evidence>
<dbReference type="EMBL" id="JBBMFJ010000033">
    <property type="protein sequence ID" value="MEQ2564156.1"/>
    <property type="molecule type" value="Genomic_DNA"/>
</dbReference>
<feature type="transmembrane region" description="Helical" evidence="13">
    <location>
        <begin position="21"/>
        <end position="43"/>
    </location>
</feature>
<dbReference type="PANTHER" id="PTHR43298:SF2">
    <property type="entry name" value="FMN_FAD EXPORTER YEEO-RELATED"/>
    <property type="match status" value="1"/>
</dbReference>
<keyword evidence="8 13" id="KW-0812">Transmembrane</keyword>
<dbReference type="InterPro" id="IPR002528">
    <property type="entry name" value="MATE_fam"/>
</dbReference>
<protein>
    <recommendedName>
        <fullName evidence="4">Probable multidrug resistance protein NorM</fullName>
    </recommendedName>
    <alternativeName>
        <fullName evidence="12">Multidrug-efflux transporter</fullName>
    </alternativeName>
</protein>
<keyword evidence="9 13" id="KW-1133">Transmembrane helix</keyword>
<evidence type="ECO:0000256" key="8">
    <source>
        <dbReference type="ARBA" id="ARBA00022692"/>
    </source>
</evidence>
<comment type="function">
    <text evidence="1">Multidrug efflux pump.</text>
</comment>
<name>A0ABV1HPB2_9FIRM</name>
<dbReference type="CDD" id="cd13138">
    <property type="entry name" value="MATE_yoeA_like"/>
    <property type="match status" value="1"/>
</dbReference>
<dbReference type="Pfam" id="PF01554">
    <property type="entry name" value="MatE"/>
    <property type="match status" value="2"/>
</dbReference>
<comment type="subcellular location">
    <subcellularLocation>
        <location evidence="2">Cell membrane</location>
        <topology evidence="2">Multi-pass membrane protein</topology>
    </subcellularLocation>
</comment>
<evidence type="ECO:0000256" key="10">
    <source>
        <dbReference type="ARBA" id="ARBA00023065"/>
    </source>
</evidence>
<sequence length="460" mass="49457">MMEQPAKKSGKTYEMDMCNGPLFPKIVAFAVPLILSGILQLLFNAADIIVVGHFAGRESLAAVGSTTALINLMINVFVGLSIGANVLVAQYSGAQKWKDLEETVHTAMMIALAGGILLIFVGVFFSGPMLSLMGTPDDVLPLAALYLKIYFIGMPATLTYNFGAAILRAVGDTRRPLYFLLFAGAVNVVLNLVFVIGFSMGVAGVATATVVSECISAVLIVRCLAGSDSAYRLCREKLHLTESKVKLIMKIGLPAGFQGAIFSVSNVLIQSSINSFGSIAMAGSTASANVEGFVYNAMNAVYQTALSFTSQNYGAGKMKRVTKILLYCLGLVVMVGVVMGGGAVLFGPKLLQIYSSDPEVISYGMMRMRIINGSYFLCGIMDTMVGGLRGLGYSVVPMLVSLTGACLFRVVWIFSVFAMHRTLTTLYISYPVSWIITFTAHIICYIVIRKRLAARRKPRD</sequence>
<feature type="transmembrane region" description="Helical" evidence="13">
    <location>
        <begin position="427"/>
        <end position="448"/>
    </location>
</feature>
<feature type="transmembrane region" description="Helical" evidence="13">
    <location>
        <begin position="177"/>
        <end position="196"/>
    </location>
</feature>
<feature type="transmembrane region" description="Helical" evidence="13">
    <location>
        <begin position="202"/>
        <end position="225"/>
    </location>
</feature>
<organism evidence="14 15">
    <name type="scientific">Ventrimonas faecis</name>
    <dbReference type="NCBI Taxonomy" id="3133170"/>
    <lineage>
        <taxon>Bacteria</taxon>
        <taxon>Bacillati</taxon>
        <taxon>Bacillota</taxon>
        <taxon>Clostridia</taxon>
        <taxon>Lachnospirales</taxon>
        <taxon>Lachnospiraceae</taxon>
        <taxon>Ventrimonas</taxon>
    </lineage>
</organism>
<feature type="transmembrane region" description="Helical" evidence="13">
    <location>
        <begin position="149"/>
        <end position="170"/>
    </location>
</feature>
<keyword evidence="7" id="KW-1003">Cell membrane</keyword>
<dbReference type="NCBIfam" id="TIGR00797">
    <property type="entry name" value="matE"/>
    <property type="match status" value="1"/>
</dbReference>
<comment type="caution">
    <text evidence="14">The sequence shown here is derived from an EMBL/GenBank/DDBJ whole genome shotgun (WGS) entry which is preliminary data.</text>
</comment>
<evidence type="ECO:0000256" key="11">
    <source>
        <dbReference type="ARBA" id="ARBA00023136"/>
    </source>
</evidence>
<evidence type="ECO:0000256" key="7">
    <source>
        <dbReference type="ARBA" id="ARBA00022475"/>
    </source>
</evidence>
<feature type="transmembrane region" description="Helical" evidence="13">
    <location>
        <begin position="324"/>
        <end position="346"/>
    </location>
</feature>
<accession>A0ABV1HPB2</accession>
<proteinExistence type="inferred from homology"/>
<evidence type="ECO:0000313" key="15">
    <source>
        <dbReference type="Proteomes" id="UP001437460"/>
    </source>
</evidence>
<keyword evidence="6" id="KW-0050">Antiport</keyword>
<dbReference type="PANTHER" id="PTHR43298">
    <property type="entry name" value="MULTIDRUG RESISTANCE PROTEIN NORM-RELATED"/>
    <property type="match status" value="1"/>
</dbReference>
<keyword evidence="15" id="KW-1185">Reference proteome</keyword>
<evidence type="ECO:0000256" key="1">
    <source>
        <dbReference type="ARBA" id="ARBA00003408"/>
    </source>
</evidence>
<evidence type="ECO:0000256" key="4">
    <source>
        <dbReference type="ARBA" id="ARBA00020268"/>
    </source>
</evidence>